<organism evidence="1 2">
    <name type="scientific">Globodera pallida</name>
    <name type="common">Potato cyst nematode worm</name>
    <name type="synonym">Heterodera pallida</name>
    <dbReference type="NCBI Taxonomy" id="36090"/>
    <lineage>
        <taxon>Eukaryota</taxon>
        <taxon>Metazoa</taxon>
        <taxon>Ecdysozoa</taxon>
        <taxon>Nematoda</taxon>
        <taxon>Chromadorea</taxon>
        <taxon>Rhabditida</taxon>
        <taxon>Tylenchina</taxon>
        <taxon>Tylenchomorpha</taxon>
        <taxon>Tylenchoidea</taxon>
        <taxon>Heteroderidae</taxon>
        <taxon>Heteroderinae</taxon>
        <taxon>Globodera</taxon>
    </lineage>
</organism>
<protein>
    <submittedName>
        <fullName evidence="2">VPS13_mid_rpt domain-containing protein</fullName>
    </submittedName>
</protein>
<reference evidence="1" key="1">
    <citation type="submission" date="2013-12" db="EMBL/GenBank/DDBJ databases">
        <authorList>
            <person name="Aslett M."/>
        </authorList>
    </citation>
    <scope>NUCLEOTIDE SEQUENCE [LARGE SCALE GENOMIC DNA]</scope>
    <source>
        <strain evidence="1">Lindley</strain>
    </source>
</reference>
<reference evidence="1" key="2">
    <citation type="submission" date="2014-05" db="EMBL/GenBank/DDBJ databases">
        <title>The genome and life-stage specific transcriptomes of Globodera pallida elucidate key aspects of plant parasitism by a cyst nematode.</title>
        <authorList>
            <person name="Cotton J.A."/>
            <person name="Lilley C.J."/>
            <person name="Jones L.M."/>
            <person name="Kikuchi T."/>
            <person name="Reid A.J."/>
            <person name="Thorpe P."/>
            <person name="Tsai I.J."/>
            <person name="Beasley H."/>
            <person name="Blok V."/>
            <person name="Cock P.J.A."/>
            <person name="Van den Akker S.E."/>
            <person name="Holroyd N."/>
            <person name="Hunt M."/>
            <person name="Mantelin S."/>
            <person name="Naghra H."/>
            <person name="Pain A."/>
            <person name="Palomares-Rius J.E."/>
            <person name="Zarowiecki M."/>
            <person name="Berriman M."/>
            <person name="Jones J.T."/>
            <person name="Urwin P.E."/>
        </authorList>
    </citation>
    <scope>NUCLEOTIDE SEQUENCE [LARGE SCALE GENOMIC DNA]</scope>
    <source>
        <strain evidence="1">Lindley</strain>
    </source>
</reference>
<proteinExistence type="predicted"/>
<evidence type="ECO:0000313" key="1">
    <source>
        <dbReference type="Proteomes" id="UP000050741"/>
    </source>
</evidence>
<keyword evidence="1" id="KW-1185">Reference proteome</keyword>
<dbReference type="AlphaFoldDB" id="A0A183C1V3"/>
<sequence>MFKYHAPAVKSAVDFFKPPKSVCLHQLTTLAIARYVDVKAHSASALQHLVDERKKLKLEVKIDPFAAVDGLLGLRGSIPMKQQHGHSGMELNEQLQLVSAQLMNR</sequence>
<dbReference type="Proteomes" id="UP000050741">
    <property type="component" value="Unassembled WGS sequence"/>
</dbReference>
<evidence type="ECO:0000313" key="2">
    <source>
        <dbReference type="WBParaSite" id="GPLIN_000684700"/>
    </source>
</evidence>
<dbReference type="WBParaSite" id="GPLIN_000684700">
    <property type="protein sequence ID" value="GPLIN_000684700"/>
    <property type="gene ID" value="GPLIN_000684700"/>
</dbReference>
<name>A0A183C1V3_GLOPA</name>
<reference evidence="2" key="3">
    <citation type="submission" date="2016-06" db="UniProtKB">
        <authorList>
            <consortium name="WormBaseParasite"/>
        </authorList>
    </citation>
    <scope>IDENTIFICATION</scope>
</reference>
<accession>A0A183C1V3</accession>